<reference evidence="8 9" key="1">
    <citation type="submission" date="2015-12" db="EMBL/GenBank/DDBJ databases">
        <title>The genome of Folsomia candida.</title>
        <authorList>
            <person name="Faddeeva A."/>
            <person name="Derks M.F."/>
            <person name="Anvar Y."/>
            <person name="Smit S."/>
            <person name="Van Straalen N."/>
            <person name="Roelofs D."/>
        </authorList>
    </citation>
    <scope>NUCLEOTIDE SEQUENCE [LARGE SCALE GENOMIC DNA]</scope>
    <source>
        <strain evidence="8 9">VU population</strain>
        <tissue evidence="8">Whole body</tissue>
    </source>
</reference>
<feature type="region of interest" description="Disordered" evidence="7">
    <location>
        <begin position="151"/>
        <end position="172"/>
    </location>
</feature>
<dbReference type="Pfam" id="PF00400">
    <property type="entry name" value="WD40"/>
    <property type="match status" value="1"/>
</dbReference>
<dbReference type="InterPro" id="IPR015943">
    <property type="entry name" value="WD40/YVTN_repeat-like_dom_sf"/>
</dbReference>
<accession>A0A226DJ62</accession>
<comment type="similarity">
    <text evidence="6">Belongs to the WD repeat UTP18 family.</text>
</comment>
<sequence length="574" mass="64877">MYFSLLIKETINTHTICKYFGSPSILFNSIINQLLGAHGSKRDGDARNEGWETQKEHMLKNRIYFCSKSFAESISDYLQNFPVVFLYFKLLDFSKDLTDKNCYMSGERGRKRSSDKKMPSKLGISACLVRNNDDLVEDEVEEEVIPDPMVEKGSKLKPNKNGASEKPKCVWYDPDDDQLDEEGVKNRRTKLEARRGELYQSRLIQNFEMVYGPTPKWARLDTNTKKSVGTKADEDEKMDFVDSMQLLSLGKLEVVRVENLNSKRNEGAIIQSVDFHPESPVGLAAGNSCVSLYQVDGSTNPLIQSIAFDDFPIRKAQFCCKGEEIYVSSGLKDHFYCYDMHSGNTRQVKPTHATRHETIRNLVPSPDNKYLISVGRDTIYMLSKSSKELIHMWSVNSEIKGVSFSPDGRQIFVQECTGGIYRWNVNSRSCIEKFTGKSDFDGTCLATSSKYIACGSSSGYVSIFENRTEKKPRNEIVPCLYKEPLGELKNLVTSISSLKINCSEEILAMASVEKDNALRLVHLPTRKTFAHFPATNANYGRCNSVAFSPNSGYIATGSNRGCAYLFRLKHYSDY</sequence>
<dbReference type="AlphaFoldDB" id="A0A226DJ62"/>
<evidence type="ECO:0000256" key="4">
    <source>
        <dbReference type="ARBA" id="ARBA00022737"/>
    </source>
</evidence>
<keyword evidence="4" id="KW-0677">Repeat</keyword>
<protein>
    <recommendedName>
        <fullName evidence="10">U3 small nucleolar RNA-associated protein 18</fullName>
    </recommendedName>
</protein>
<keyword evidence="2" id="KW-0698">rRNA processing</keyword>
<evidence type="ECO:0000256" key="2">
    <source>
        <dbReference type="ARBA" id="ARBA00022552"/>
    </source>
</evidence>
<dbReference type="OMA" id="KIRMWEI"/>
<organism evidence="8 9">
    <name type="scientific">Folsomia candida</name>
    <name type="common">Springtail</name>
    <dbReference type="NCBI Taxonomy" id="158441"/>
    <lineage>
        <taxon>Eukaryota</taxon>
        <taxon>Metazoa</taxon>
        <taxon>Ecdysozoa</taxon>
        <taxon>Arthropoda</taxon>
        <taxon>Hexapoda</taxon>
        <taxon>Collembola</taxon>
        <taxon>Entomobryomorpha</taxon>
        <taxon>Isotomoidea</taxon>
        <taxon>Isotomidae</taxon>
        <taxon>Proisotominae</taxon>
        <taxon>Folsomia</taxon>
    </lineage>
</organism>
<dbReference type="OrthoDB" id="1935146at2759"/>
<dbReference type="InterPro" id="IPR036322">
    <property type="entry name" value="WD40_repeat_dom_sf"/>
</dbReference>
<dbReference type="GO" id="GO:0034388">
    <property type="term" value="C:Pwp2p-containing subcomplex of 90S preribosome"/>
    <property type="evidence" value="ECO:0007669"/>
    <property type="project" value="TreeGrafter"/>
</dbReference>
<evidence type="ECO:0000313" key="9">
    <source>
        <dbReference type="Proteomes" id="UP000198287"/>
    </source>
</evidence>
<evidence type="ECO:0000256" key="3">
    <source>
        <dbReference type="ARBA" id="ARBA00022574"/>
    </source>
</evidence>
<dbReference type="SUPFAM" id="SSF50978">
    <property type="entry name" value="WD40 repeat-like"/>
    <property type="match status" value="1"/>
</dbReference>
<dbReference type="EMBL" id="LNIX01000017">
    <property type="protein sequence ID" value="OXA45565.1"/>
    <property type="molecule type" value="Genomic_DNA"/>
</dbReference>
<dbReference type="GO" id="GO:0032040">
    <property type="term" value="C:small-subunit processome"/>
    <property type="evidence" value="ECO:0007669"/>
    <property type="project" value="TreeGrafter"/>
</dbReference>
<evidence type="ECO:0000313" key="8">
    <source>
        <dbReference type="EMBL" id="OXA45565.1"/>
    </source>
</evidence>
<dbReference type="GO" id="GO:0006364">
    <property type="term" value="P:rRNA processing"/>
    <property type="evidence" value="ECO:0007669"/>
    <property type="project" value="UniProtKB-KW"/>
</dbReference>
<gene>
    <name evidence="8" type="ORF">Fcan01_19732</name>
</gene>
<dbReference type="PANTHER" id="PTHR18359">
    <property type="entry name" value="WD-REPEAT PROTEIN-RELATED"/>
    <property type="match status" value="1"/>
</dbReference>
<dbReference type="STRING" id="158441.A0A226DJ62"/>
<comment type="subcellular location">
    <subcellularLocation>
        <location evidence="1">Nucleus</location>
        <location evidence="1">Nucleolus</location>
    </subcellularLocation>
</comment>
<dbReference type="PANTHER" id="PTHR18359:SF0">
    <property type="entry name" value="U3 SMALL NUCLEOLAR RNA-ASSOCIATED PROTEIN 18 HOMOLOG"/>
    <property type="match status" value="1"/>
</dbReference>
<dbReference type="Gene3D" id="2.130.10.10">
    <property type="entry name" value="YVTN repeat-like/Quinoprotein amine dehydrogenase"/>
    <property type="match status" value="1"/>
</dbReference>
<evidence type="ECO:0000256" key="1">
    <source>
        <dbReference type="ARBA" id="ARBA00004604"/>
    </source>
</evidence>
<evidence type="ECO:0000256" key="5">
    <source>
        <dbReference type="ARBA" id="ARBA00023242"/>
    </source>
</evidence>
<evidence type="ECO:0008006" key="10">
    <source>
        <dbReference type="Google" id="ProtNLM"/>
    </source>
</evidence>
<evidence type="ECO:0000256" key="6">
    <source>
        <dbReference type="ARBA" id="ARBA00025767"/>
    </source>
</evidence>
<comment type="caution">
    <text evidence="8">The sequence shown here is derived from an EMBL/GenBank/DDBJ whole genome shotgun (WGS) entry which is preliminary data.</text>
</comment>
<keyword evidence="3" id="KW-0853">WD repeat</keyword>
<proteinExistence type="inferred from homology"/>
<name>A0A226DJ62_FOLCA</name>
<keyword evidence="9" id="KW-1185">Reference proteome</keyword>
<evidence type="ECO:0000256" key="7">
    <source>
        <dbReference type="SAM" id="MobiDB-lite"/>
    </source>
</evidence>
<dbReference type="SMART" id="SM00320">
    <property type="entry name" value="WD40"/>
    <property type="match status" value="5"/>
</dbReference>
<dbReference type="InterPro" id="IPR001680">
    <property type="entry name" value="WD40_rpt"/>
</dbReference>
<keyword evidence="5" id="KW-0539">Nucleus</keyword>
<dbReference type="InterPro" id="IPR045161">
    <property type="entry name" value="Utp18"/>
</dbReference>
<dbReference type="Proteomes" id="UP000198287">
    <property type="component" value="Unassembled WGS sequence"/>
</dbReference>